<dbReference type="PRINTS" id="PR00413">
    <property type="entry name" value="HADHALOGNASE"/>
</dbReference>
<dbReference type="GO" id="GO:0016787">
    <property type="term" value="F:hydrolase activity"/>
    <property type="evidence" value="ECO:0007669"/>
    <property type="project" value="UniProtKB-KW"/>
</dbReference>
<dbReference type="Gene3D" id="1.10.150.240">
    <property type="entry name" value="Putative phosphatase, domain 2"/>
    <property type="match status" value="1"/>
</dbReference>
<name>A0ABN1GRY4_9ACTN</name>
<evidence type="ECO:0000313" key="2">
    <source>
        <dbReference type="Proteomes" id="UP001500957"/>
    </source>
</evidence>
<dbReference type="PANTHER" id="PTHR47829:SF1">
    <property type="entry name" value="HAD FAMILY PHOSPHATASE"/>
    <property type="match status" value="1"/>
</dbReference>
<proteinExistence type="predicted"/>
<comment type="caution">
    <text evidence="1">The sequence shown here is derived from an EMBL/GenBank/DDBJ whole genome shotgun (WGS) entry which is preliminary data.</text>
</comment>
<dbReference type="Proteomes" id="UP001500957">
    <property type="component" value="Unassembled WGS sequence"/>
</dbReference>
<keyword evidence="2" id="KW-1185">Reference proteome</keyword>
<dbReference type="Pfam" id="PF00702">
    <property type="entry name" value="Hydrolase"/>
    <property type="match status" value="1"/>
</dbReference>
<gene>
    <name evidence="1" type="ORF">GCM10009547_19990</name>
</gene>
<dbReference type="InterPro" id="IPR023198">
    <property type="entry name" value="PGP-like_dom2"/>
</dbReference>
<dbReference type="SFLD" id="SFLDG01129">
    <property type="entry name" value="C1.5:_HAD__Beta-PGM__Phosphata"/>
    <property type="match status" value="1"/>
</dbReference>
<organism evidence="1 2">
    <name type="scientific">Sporichthya brevicatena</name>
    <dbReference type="NCBI Taxonomy" id="171442"/>
    <lineage>
        <taxon>Bacteria</taxon>
        <taxon>Bacillati</taxon>
        <taxon>Actinomycetota</taxon>
        <taxon>Actinomycetes</taxon>
        <taxon>Sporichthyales</taxon>
        <taxon>Sporichthyaceae</taxon>
        <taxon>Sporichthya</taxon>
    </lineage>
</organism>
<dbReference type="CDD" id="cd02603">
    <property type="entry name" value="HAD_sEH-N_like"/>
    <property type="match status" value="1"/>
</dbReference>
<dbReference type="SFLD" id="SFLDS00003">
    <property type="entry name" value="Haloacid_Dehalogenase"/>
    <property type="match status" value="1"/>
</dbReference>
<evidence type="ECO:0000313" key="1">
    <source>
        <dbReference type="EMBL" id="GAA0617705.1"/>
    </source>
</evidence>
<dbReference type="Gene3D" id="3.40.50.1000">
    <property type="entry name" value="HAD superfamily/HAD-like"/>
    <property type="match status" value="1"/>
</dbReference>
<dbReference type="InterPro" id="IPR006439">
    <property type="entry name" value="HAD-SF_hydro_IA"/>
</dbReference>
<dbReference type="InterPro" id="IPR052898">
    <property type="entry name" value="ACAD10-like"/>
</dbReference>
<dbReference type="PANTHER" id="PTHR47829">
    <property type="entry name" value="HYDROLASE, PUTATIVE (AFU_ORTHOLOGUE AFUA_1G12880)-RELATED"/>
    <property type="match status" value="1"/>
</dbReference>
<dbReference type="NCBIfam" id="TIGR01509">
    <property type="entry name" value="HAD-SF-IA-v3"/>
    <property type="match status" value="1"/>
</dbReference>
<dbReference type="RefSeq" id="WP_344604196.1">
    <property type="nucleotide sequence ID" value="NZ_BAAAHE010000014.1"/>
</dbReference>
<reference evidence="1 2" key="1">
    <citation type="journal article" date="2019" name="Int. J. Syst. Evol. Microbiol.">
        <title>The Global Catalogue of Microorganisms (GCM) 10K type strain sequencing project: providing services to taxonomists for standard genome sequencing and annotation.</title>
        <authorList>
            <consortium name="The Broad Institute Genomics Platform"/>
            <consortium name="The Broad Institute Genome Sequencing Center for Infectious Disease"/>
            <person name="Wu L."/>
            <person name="Ma J."/>
        </authorList>
    </citation>
    <scope>NUCLEOTIDE SEQUENCE [LARGE SCALE GENOMIC DNA]</scope>
    <source>
        <strain evidence="1 2">JCM 10671</strain>
    </source>
</reference>
<dbReference type="InterPro" id="IPR036412">
    <property type="entry name" value="HAD-like_sf"/>
</dbReference>
<sequence>MTVTAVAFDFGGVLTYSAFAGFNTYEAELGLPADALVTFFRDDPKMGLLETGQLTSREFMKYVCIEAERRHGQRIDMKRLGAAAGEGQVLNPAMLAFVEEVREHATTALLTNNVAEAAWRATFPFELFEVVVDSSEAGVRKPDPQIYRVLLDKLDRPAAEVAFVDDLAVNVDGAATVGIHPILFTGLDTCRAELVRLGALPAPQPA</sequence>
<protein>
    <submittedName>
        <fullName evidence="1">HAD-IA family hydrolase</fullName>
    </submittedName>
</protein>
<accession>A0ABN1GRY4</accession>
<keyword evidence="1" id="KW-0378">Hydrolase</keyword>
<dbReference type="InterPro" id="IPR023214">
    <property type="entry name" value="HAD_sf"/>
</dbReference>
<dbReference type="EMBL" id="BAAAHE010000014">
    <property type="protein sequence ID" value="GAA0617705.1"/>
    <property type="molecule type" value="Genomic_DNA"/>
</dbReference>
<dbReference type="SUPFAM" id="SSF56784">
    <property type="entry name" value="HAD-like"/>
    <property type="match status" value="1"/>
</dbReference>